<dbReference type="Pfam" id="PF19711">
    <property type="entry name" value="DUF6207"/>
    <property type="match status" value="1"/>
</dbReference>
<dbReference type="InterPro" id="IPR045775">
    <property type="entry name" value="DUF6207"/>
</dbReference>
<dbReference type="EMBL" id="AP019620">
    <property type="protein sequence ID" value="BBJ37382.1"/>
    <property type="molecule type" value="Genomic_DNA"/>
</dbReference>
<evidence type="ECO:0000313" key="2">
    <source>
        <dbReference type="Proteomes" id="UP000463951"/>
    </source>
</evidence>
<dbReference type="Proteomes" id="UP000463951">
    <property type="component" value="Chromosome"/>
</dbReference>
<organism evidence="1 2">
    <name type="scientific">Streptomyces antimycoticus</name>
    <dbReference type="NCBI Taxonomy" id="68175"/>
    <lineage>
        <taxon>Bacteria</taxon>
        <taxon>Bacillati</taxon>
        <taxon>Actinomycetota</taxon>
        <taxon>Actinomycetes</taxon>
        <taxon>Kitasatosporales</taxon>
        <taxon>Streptomycetaceae</taxon>
        <taxon>Streptomyces</taxon>
        <taxon>Streptomyces violaceusniger group</taxon>
    </lineage>
</organism>
<reference evidence="1 2" key="1">
    <citation type="journal article" date="2020" name="Int. J. Syst. Evol. Microbiol.">
        <title>Reclassification of Streptomyces castelarensis and Streptomyces sporoclivatus as later heterotypic synonyms of Streptomyces antimycoticus.</title>
        <authorList>
            <person name="Komaki H."/>
            <person name="Tamura T."/>
        </authorList>
    </citation>
    <scope>NUCLEOTIDE SEQUENCE [LARGE SCALE GENOMIC DNA]</scope>
    <source>
        <strain evidence="1 2">NBRC 100767</strain>
    </source>
</reference>
<name>A0A499UBJ5_9ACTN</name>
<sequence length="87" mass="9122">MPLANRADASGVASGMDSIDEVHVSEPGLVVLDITARNEETAAAVMSRLDELWATSGVGPVRRVAGEPGVRARLYADIRRPGSPNPV</sequence>
<evidence type="ECO:0000313" key="1">
    <source>
        <dbReference type="EMBL" id="BBJ37382.1"/>
    </source>
</evidence>
<gene>
    <name evidence="1" type="ORF">SSPO_001000</name>
</gene>
<accession>A0A499UBJ5</accession>
<proteinExistence type="predicted"/>
<dbReference type="AlphaFoldDB" id="A0A499UBJ5"/>
<protein>
    <submittedName>
        <fullName evidence="1">Uncharacterized protein</fullName>
    </submittedName>
</protein>